<reference evidence="5 6" key="1">
    <citation type="submission" date="2018-09" db="EMBL/GenBank/DDBJ databases">
        <title>Altererythrobacter spongiae sp. nov., isolated from a marine sponge.</title>
        <authorList>
            <person name="Zhuang L."/>
            <person name="Luo L."/>
        </authorList>
    </citation>
    <scope>NUCLEOTIDE SEQUENCE [LARGE SCALE GENOMIC DNA]</scope>
    <source>
        <strain evidence="5 6">HN-Y73</strain>
    </source>
</reference>
<dbReference type="Pfam" id="PF00535">
    <property type="entry name" value="Glycos_transf_2"/>
    <property type="match status" value="1"/>
</dbReference>
<comment type="similarity">
    <text evidence="1">Belongs to the glycosyltransferase 2 family.</text>
</comment>
<evidence type="ECO:0000259" key="4">
    <source>
        <dbReference type="Pfam" id="PF00535"/>
    </source>
</evidence>
<dbReference type="EMBL" id="RAPF01000005">
    <property type="protein sequence ID" value="RKF20798.1"/>
    <property type="molecule type" value="Genomic_DNA"/>
</dbReference>
<keyword evidence="3 5" id="KW-0808">Transferase</keyword>
<evidence type="ECO:0000256" key="2">
    <source>
        <dbReference type="ARBA" id="ARBA00022676"/>
    </source>
</evidence>
<dbReference type="Proteomes" id="UP000284395">
    <property type="component" value="Unassembled WGS sequence"/>
</dbReference>
<evidence type="ECO:0000256" key="3">
    <source>
        <dbReference type="ARBA" id="ARBA00022679"/>
    </source>
</evidence>
<sequence>MTSPQISVLMTAYNVEPYVGDAIDSILSQSFSDFELLIIDDQSTDGTATIIAERAAEDKRIRVLPSLEKGRVPALNALLAGARAPWIAVMDSDDIALPDRFEKQMAFLAANPDCGVLGGMAQNMTEDGTLLPAPESTIEQTHEAIIVDRENGIPLRNPTVIARTELLRAVGGYRRPFRFAQDYDLYLRLHTRTRLANLPDILLYYRIHPTQVSTRNAMAQTQSAVVAWLSCKARLEGQPDPVDGLDALPTVGTLDTLFDMEGADALARHRIVDRIRYSPAMLAGEGFPVLAGYARDTGASKDLWRMAVRLLRAGHPLASLKLAMVLARA</sequence>
<evidence type="ECO:0000313" key="5">
    <source>
        <dbReference type="EMBL" id="RKF20798.1"/>
    </source>
</evidence>
<keyword evidence="6" id="KW-1185">Reference proteome</keyword>
<evidence type="ECO:0000313" key="6">
    <source>
        <dbReference type="Proteomes" id="UP000284395"/>
    </source>
</evidence>
<keyword evidence="2" id="KW-0328">Glycosyltransferase</keyword>
<feature type="domain" description="Glycosyltransferase 2-like" evidence="4">
    <location>
        <begin position="7"/>
        <end position="128"/>
    </location>
</feature>
<dbReference type="AlphaFoldDB" id="A0A420EJF1"/>
<dbReference type="SUPFAM" id="SSF53448">
    <property type="entry name" value="Nucleotide-diphospho-sugar transferases"/>
    <property type="match status" value="1"/>
</dbReference>
<accession>A0A420EJF1</accession>
<gene>
    <name evidence="5" type="ORF">D6851_11865</name>
</gene>
<evidence type="ECO:0000256" key="1">
    <source>
        <dbReference type="ARBA" id="ARBA00006739"/>
    </source>
</evidence>
<comment type="caution">
    <text evidence="5">The sequence shown here is derived from an EMBL/GenBank/DDBJ whole genome shotgun (WGS) entry which is preliminary data.</text>
</comment>
<dbReference type="PANTHER" id="PTHR43685">
    <property type="entry name" value="GLYCOSYLTRANSFERASE"/>
    <property type="match status" value="1"/>
</dbReference>
<organism evidence="5 6">
    <name type="scientific">Altericroceibacterium spongiae</name>
    <dbReference type="NCBI Taxonomy" id="2320269"/>
    <lineage>
        <taxon>Bacteria</taxon>
        <taxon>Pseudomonadati</taxon>
        <taxon>Pseudomonadota</taxon>
        <taxon>Alphaproteobacteria</taxon>
        <taxon>Sphingomonadales</taxon>
        <taxon>Erythrobacteraceae</taxon>
        <taxon>Altericroceibacterium</taxon>
    </lineage>
</organism>
<dbReference type="InterPro" id="IPR001173">
    <property type="entry name" value="Glyco_trans_2-like"/>
</dbReference>
<dbReference type="GO" id="GO:0016757">
    <property type="term" value="F:glycosyltransferase activity"/>
    <property type="evidence" value="ECO:0007669"/>
    <property type="project" value="UniProtKB-KW"/>
</dbReference>
<dbReference type="InterPro" id="IPR050834">
    <property type="entry name" value="Glycosyltransf_2"/>
</dbReference>
<protein>
    <submittedName>
        <fullName evidence="5">Glycosyltransferase</fullName>
    </submittedName>
</protein>
<dbReference type="InterPro" id="IPR029044">
    <property type="entry name" value="Nucleotide-diphossugar_trans"/>
</dbReference>
<dbReference type="RefSeq" id="WP_120325081.1">
    <property type="nucleotide sequence ID" value="NZ_RAPF01000005.1"/>
</dbReference>
<dbReference type="Gene3D" id="3.90.550.10">
    <property type="entry name" value="Spore Coat Polysaccharide Biosynthesis Protein SpsA, Chain A"/>
    <property type="match status" value="1"/>
</dbReference>
<dbReference type="OrthoDB" id="9813349at2"/>
<dbReference type="PANTHER" id="PTHR43685:SF5">
    <property type="entry name" value="GLYCOSYLTRANSFERASE EPSE-RELATED"/>
    <property type="match status" value="1"/>
</dbReference>
<proteinExistence type="inferred from homology"/>
<name>A0A420EJF1_9SPHN</name>